<gene>
    <name evidence="2" type="ORF">BV898_10002</name>
</gene>
<protein>
    <submittedName>
        <fullName evidence="2">Uncharacterized protein</fullName>
    </submittedName>
</protein>
<organism evidence="2 3">
    <name type="scientific">Hypsibius exemplaris</name>
    <name type="common">Freshwater tardigrade</name>
    <dbReference type="NCBI Taxonomy" id="2072580"/>
    <lineage>
        <taxon>Eukaryota</taxon>
        <taxon>Metazoa</taxon>
        <taxon>Ecdysozoa</taxon>
        <taxon>Tardigrada</taxon>
        <taxon>Eutardigrada</taxon>
        <taxon>Parachela</taxon>
        <taxon>Hypsibioidea</taxon>
        <taxon>Hypsibiidae</taxon>
        <taxon>Hypsibius</taxon>
    </lineage>
</organism>
<dbReference type="Proteomes" id="UP000192578">
    <property type="component" value="Unassembled WGS sequence"/>
</dbReference>
<evidence type="ECO:0000313" key="3">
    <source>
        <dbReference type="Proteomes" id="UP000192578"/>
    </source>
</evidence>
<evidence type="ECO:0000256" key="1">
    <source>
        <dbReference type="SAM" id="MobiDB-lite"/>
    </source>
</evidence>
<feature type="region of interest" description="Disordered" evidence="1">
    <location>
        <begin position="28"/>
        <end position="50"/>
    </location>
</feature>
<evidence type="ECO:0000313" key="2">
    <source>
        <dbReference type="EMBL" id="OQV15906.1"/>
    </source>
</evidence>
<proteinExistence type="predicted"/>
<name>A0A1W0WL29_HYPEX</name>
<sequence length="72" mass="8039">MTALQHLHYHPELSGILVHSKLAEQRLSPRGDRVGLPDSSGLEPRSSDLYLTPQCHQPAFDHDLGRFEGPEP</sequence>
<comment type="caution">
    <text evidence="2">The sequence shown here is derived from an EMBL/GenBank/DDBJ whole genome shotgun (WGS) entry which is preliminary data.</text>
</comment>
<dbReference type="EMBL" id="MTYJ01000081">
    <property type="protein sequence ID" value="OQV15906.1"/>
    <property type="molecule type" value="Genomic_DNA"/>
</dbReference>
<reference evidence="3" key="1">
    <citation type="submission" date="2017-01" db="EMBL/GenBank/DDBJ databases">
        <title>Comparative genomics of anhydrobiosis in the tardigrade Hypsibius dujardini.</title>
        <authorList>
            <person name="Yoshida Y."/>
            <person name="Koutsovoulos G."/>
            <person name="Laetsch D."/>
            <person name="Stevens L."/>
            <person name="Kumar S."/>
            <person name="Horikawa D."/>
            <person name="Ishino K."/>
            <person name="Komine S."/>
            <person name="Tomita M."/>
            <person name="Blaxter M."/>
            <person name="Arakawa K."/>
        </authorList>
    </citation>
    <scope>NUCLEOTIDE SEQUENCE [LARGE SCALE GENOMIC DNA]</scope>
    <source>
        <strain evidence="3">Z151</strain>
    </source>
</reference>
<accession>A0A1W0WL29</accession>
<keyword evidence="3" id="KW-1185">Reference proteome</keyword>
<dbReference type="AlphaFoldDB" id="A0A1W0WL29"/>